<reference evidence="9" key="2">
    <citation type="submission" date="2008-07" db="EMBL/GenBank/DDBJ databases">
        <authorList>
            <person name="Genoscope - CEA"/>
        </authorList>
    </citation>
    <scope>NUCLEOTIDE SEQUENCE</scope>
    <source>
        <strain evidence="9">S mat+</strain>
    </source>
</reference>
<evidence type="ECO:0000256" key="2">
    <source>
        <dbReference type="ARBA" id="ARBA00005466"/>
    </source>
</evidence>
<accession>B2ALW2</accession>
<dbReference type="AlphaFoldDB" id="B2ALW2"/>
<keyword evidence="7" id="KW-0732">Signal</keyword>
<keyword evidence="5" id="KW-0560">Oxidoreductase</keyword>
<reference evidence="9 11" key="1">
    <citation type="journal article" date="2008" name="Genome Biol.">
        <title>The genome sequence of the model ascomycete fungus Podospora anserina.</title>
        <authorList>
            <person name="Espagne E."/>
            <person name="Lespinet O."/>
            <person name="Malagnac F."/>
            <person name="Da Silva C."/>
            <person name="Jaillon O."/>
            <person name="Porcel B.M."/>
            <person name="Couloux A."/>
            <person name="Aury J.-M."/>
            <person name="Segurens B."/>
            <person name="Poulain J."/>
            <person name="Anthouard V."/>
            <person name="Grossetete S."/>
            <person name="Khalili H."/>
            <person name="Coppin E."/>
            <person name="Dequard-Chablat M."/>
            <person name="Picard M."/>
            <person name="Contamine V."/>
            <person name="Arnaise S."/>
            <person name="Bourdais A."/>
            <person name="Berteaux-Lecellier V."/>
            <person name="Gautheret D."/>
            <person name="de Vries R.P."/>
            <person name="Battaglia E."/>
            <person name="Coutinho P.M."/>
            <person name="Danchin E.G.J."/>
            <person name="Henrissat B."/>
            <person name="El Khoury R."/>
            <person name="Sainsard-Chanet A."/>
            <person name="Boivin A."/>
            <person name="Pinan-Lucarre B."/>
            <person name="Sellem C.H."/>
            <person name="Debuchy R."/>
            <person name="Wincker P."/>
            <person name="Weissenbach J."/>
            <person name="Silar P."/>
        </authorList>
    </citation>
    <scope>NUCLEOTIDE SEQUENCE [LARGE SCALE GENOMIC DNA]</scope>
    <source>
        <strain evidence="11">S / ATCC MYA-4624 / DSM 980 / FGSC 10383</strain>
        <strain evidence="9">S mat+</strain>
    </source>
</reference>
<dbReference type="OrthoDB" id="9983560at2759"/>
<reference evidence="10" key="4">
    <citation type="submission" date="2015-04" db="EMBL/GenBank/DDBJ databases">
        <title>Maintaining two mating types: Structure of the mating type locus and its role in heterokaryosis in Podospora anserina.</title>
        <authorList>
            <person name="Grognet P."/>
            <person name="Bidard F."/>
            <person name="Kuchly C."/>
            <person name="Chan Ho Tong L."/>
            <person name="Coppin E."/>
            <person name="Ait Benkhali J."/>
            <person name="Couloux A."/>
            <person name="Wincker P."/>
            <person name="Debuchy R."/>
            <person name="Silar P."/>
        </authorList>
    </citation>
    <scope>NUCLEOTIDE SEQUENCE</scope>
</reference>
<dbReference type="RefSeq" id="XP_001905003.1">
    <property type="nucleotide sequence ID" value="XM_001904968.1"/>
</dbReference>
<dbReference type="GeneID" id="6189293"/>
<evidence type="ECO:0000256" key="5">
    <source>
        <dbReference type="ARBA" id="ARBA00023002"/>
    </source>
</evidence>
<feature type="chain" id="PRO_5007638620" evidence="7">
    <location>
        <begin position="26"/>
        <end position="636"/>
    </location>
</feature>
<evidence type="ECO:0000256" key="7">
    <source>
        <dbReference type="SAM" id="SignalP"/>
    </source>
</evidence>
<dbReference type="eggNOG" id="ENOG502QQWK">
    <property type="taxonomic scope" value="Eukaryota"/>
</dbReference>
<dbReference type="InterPro" id="IPR006094">
    <property type="entry name" value="Oxid_FAD_bind_N"/>
</dbReference>
<evidence type="ECO:0000259" key="8">
    <source>
        <dbReference type="PROSITE" id="PS51387"/>
    </source>
</evidence>
<protein>
    <submittedName>
        <fullName evidence="9">Podospora anserina S mat+ genomic DNA chromosome 1, supercontig 3</fullName>
    </submittedName>
</protein>
<dbReference type="Pfam" id="PF01565">
    <property type="entry name" value="FAD_binding_4"/>
    <property type="match status" value="1"/>
</dbReference>
<dbReference type="KEGG" id="pan:PODANSg2025"/>
<dbReference type="HOGENOM" id="CLU_018354_4_4_1"/>
<dbReference type="PANTHER" id="PTHR42973:SF39">
    <property type="entry name" value="FAD-BINDING PCMH-TYPE DOMAIN-CONTAINING PROTEIN"/>
    <property type="match status" value="1"/>
</dbReference>
<evidence type="ECO:0000313" key="11">
    <source>
        <dbReference type="Proteomes" id="UP000001197"/>
    </source>
</evidence>
<dbReference type="VEuPathDB" id="FungiDB:PODANS_1_13010"/>
<dbReference type="SUPFAM" id="SSF56176">
    <property type="entry name" value="FAD-binding/transporter-associated domain-like"/>
    <property type="match status" value="1"/>
</dbReference>
<evidence type="ECO:0000256" key="4">
    <source>
        <dbReference type="ARBA" id="ARBA00022827"/>
    </source>
</evidence>
<evidence type="ECO:0000256" key="6">
    <source>
        <dbReference type="SAM" id="MobiDB-lite"/>
    </source>
</evidence>
<feature type="compositionally biased region" description="Basic residues" evidence="6">
    <location>
        <begin position="570"/>
        <end position="596"/>
    </location>
</feature>
<organism evidence="9">
    <name type="scientific">Podospora anserina (strain S / ATCC MYA-4624 / DSM 980 / FGSC 10383)</name>
    <name type="common">Pleurage anserina</name>
    <dbReference type="NCBI Taxonomy" id="515849"/>
    <lineage>
        <taxon>Eukaryota</taxon>
        <taxon>Fungi</taxon>
        <taxon>Dikarya</taxon>
        <taxon>Ascomycota</taxon>
        <taxon>Pezizomycotina</taxon>
        <taxon>Sordariomycetes</taxon>
        <taxon>Sordariomycetidae</taxon>
        <taxon>Sordariales</taxon>
        <taxon>Podosporaceae</taxon>
        <taxon>Podospora</taxon>
        <taxon>Podospora anserina</taxon>
    </lineage>
</organism>
<comment type="similarity">
    <text evidence="2">Belongs to the oxygen-dependent FAD-linked oxidoreductase family.</text>
</comment>
<dbReference type="InterPro" id="IPR036318">
    <property type="entry name" value="FAD-bd_PCMH-like_sf"/>
</dbReference>
<dbReference type="GO" id="GO:0071949">
    <property type="term" value="F:FAD binding"/>
    <property type="evidence" value="ECO:0007669"/>
    <property type="project" value="InterPro"/>
</dbReference>
<evidence type="ECO:0000313" key="9">
    <source>
        <dbReference type="EMBL" id="CAP64910.1"/>
    </source>
</evidence>
<name>B2ALW2_PODAN</name>
<evidence type="ECO:0000256" key="1">
    <source>
        <dbReference type="ARBA" id="ARBA00001974"/>
    </source>
</evidence>
<dbReference type="PROSITE" id="PS51387">
    <property type="entry name" value="FAD_PCMH"/>
    <property type="match status" value="1"/>
</dbReference>
<comment type="cofactor">
    <cofactor evidence="1">
        <name>FAD</name>
        <dbReference type="ChEBI" id="CHEBI:57692"/>
    </cofactor>
</comment>
<dbReference type="PANTHER" id="PTHR42973">
    <property type="entry name" value="BINDING OXIDOREDUCTASE, PUTATIVE (AFU_ORTHOLOGUE AFUA_1G17690)-RELATED"/>
    <property type="match status" value="1"/>
</dbReference>
<dbReference type="InterPro" id="IPR016166">
    <property type="entry name" value="FAD-bd_PCMH"/>
</dbReference>
<dbReference type="GO" id="GO:0016491">
    <property type="term" value="F:oxidoreductase activity"/>
    <property type="evidence" value="ECO:0007669"/>
    <property type="project" value="UniProtKB-KW"/>
</dbReference>
<keyword evidence="3" id="KW-0285">Flavoprotein</keyword>
<dbReference type="EMBL" id="FO904936">
    <property type="protein sequence ID" value="CDP23778.1"/>
    <property type="molecule type" value="Genomic_DNA"/>
</dbReference>
<evidence type="ECO:0000256" key="3">
    <source>
        <dbReference type="ARBA" id="ARBA00022630"/>
    </source>
</evidence>
<keyword evidence="4" id="KW-0274">FAD</keyword>
<dbReference type="InterPro" id="IPR050416">
    <property type="entry name" value="FAD-linked_Oxidoreductase"/>
</dbReference>
<dbReference type="Proteomes" id="UP000001197">
    <property type="component" value="Chromosome 1"/>
</dbReference>
<gene>
    <name evidence="9" type="ORF">PODANS_1_13010</name>
</gene>
<sequence>MIFSRGWLPGLTACLLSCSPLLTSASSSHKQQCKTIPGTPDWPSPASWKRLNESLAGRLLQPPPPGAVCHPGQPTYDAGECPNLLADWSKLDYHHTNPVSTYWNNWSNDTCLPYPGYPCSGQGYPLFVVNATTARHVQLGVRFAKKHNIRLVVKNTGHDFIGRSSAPNSLSIWVHSLKDWKYHGEGFRPKRCKTTLPGTYLTAGSGSQMWDIYTRLDEMNQTIVGGGGKTVALGGYLTGGGHSLLSPYYGMAADHVVEIEAVTPSGEVITANSCQNQDLFWAILGGGGSTFAIPTLFTLKTHPTPSLSHLNILIITPLPNTSSIIFPLQAYITSQFPSLSTSGLSGYAFLLPPSTPFPLFPNITNGIGGFFMSCVVLQSSPSSFPQDILSLWDPVLSHINTTFPLSANNFTTLTIPTSYPSFLAYFAAHHDTTPAGTNILPGGRLLDAPALTRNLTALSETYSSLSRGPQPASSIIAAHLVSGPGVHTHPNRFKTSLLPSWRTSYLHVGAFSFHLSNHRWHCADRGSLRRVLPPPQRNRKIRGLRTSAGKRRNHQTARPGYGRVHERGKPNRRKRLAAKTLGRKLRPTQTHQAHRRPHRRLLVHPLRRQRALETSWRPSLPRLTIVTYLHLMSQDA</sequence>
<feature type="domain" description="FAD-binding PCMH-type" evidence="8">
    <location>
        <begin position="121"/>
        <end position="304"/>
    </location>
</feature>
<dbReference type="Gene3D" id="3.30.465.10">
    <property type="match status" value="1"/>
</dbReference>
<feature type="region of interest" description="Disordered" evidence="6">
    <location>
        <begin position="548"/>
        <end position="596"/>
    </location>
</feature>
<proteinExistence type="inferred from homology"/>
<evidence type="ECO:0000313" key="10">
    <source>
        <dbReference type="EMBL" id="CDP23778.1"/>
    </source>
</evidence>
<dbReference type="EMBL" id="CU633867">
    <property type="protein sequence ID" value="CAP64910.1"/>
    <property type="molecule type" value="Genomic_DNA"/>
</dbReference>
<feature type="signal peptide" evidence="7">
    <location>
        <begin position="1"/>
        <end position="25"/>
    </location>
</feature>
<keyword evidence="11" id="KW-1185">Reference proteome</keyword>
<dbReference type="InterPro" id="IPR016169">
    <property type="entry name" value="FAD-bd_PCMH_sub2"/>
</dbReference>
<reference evidence="11" key="3">
    <citation type="journal article" date="2014" name="Genetics">
        <title>Maintaining two mating types: Structure of the mating type locus and its role in heterokaryosis in Podospora anserina.</title>
        <authorList>
            <person name="Grognet P."/>
            <person name="Bidard F."/>
            <person name="Kuchly C."/>
            <person name="Tong L.C.H."/>
            <person name="Coppin E."/>
            <person name="Benkhali J.A."/>
            <person name="Couloux A."/>
            <person name="Wincker P."/>
            <person name="Debuchy R."/>
            <person name="Silar P."/>
        </authorList>
    </citation>
    <scope>GENOME REANNOTATION</scope>
    <source>
        <strain evidence="11">S / ATCC MYA-4624 / DSM 980 / FGSC 10383</strain>
    </source>
</reference>